<evidence type="ECO:0000313" key="2">
    <source>
        <dbReference type="Proteomes" id="UP000059680"/>
    </source>
</evidence>
<evidence type="ECO:0000313" key="1">
    <source>
        <dbReference type="EMBL" id="BAS74844.1"/>
    </source>
</evidence>
<dbReference type="InParanoid" id="A0A0P0V9F5"/>
<reference evidence="1 2" key="3">
    <citation type="journal article" date="2013" name="Rice">
        <title>Improvement of the Oryza sativa Nipponbare reference genome using next generation sequence and optical map data.</title>
        <authorList>
            <person name="Kawahara Y."/>
            <person name="de la Bastide M."/>
            <person name="Hamilton J.P."/>
            <person name="Kanamori H."/>
            <person name="McCombie W.R."/>
            <person name="Ouyang S."/>
            <person name="Schwartz D.C."/>
            <person name="Tanaka T."/>
            <person name="Wu J."/>
            <person name="Zhou S."/>
            <person name="Childs K.L."/>
            <person name="Davidson R.M."/>
            <person name="Lin H."/>
            <person name="Quesada-Ocampo L."/>
            <person name="Vaillancourt B."/>
            <person name="Sakai H."/>
            <person name="Lee S.S."/>
            <person name="Kim J."/>
            <person name="Numa H."/>
            <person name="Itoh T."/>
            <person name="Buell C.R."/>
            <person name="Matsumoto T."/>
        </authorList>
    </citation>
    <scope>NUCLEOTIDE SEQUENCE [LARGE SCALE GENOMIC DNA]</scope>
    <source>
        <strain evidence="2">cv. Nipponbare</strain>
    </source>
</reference>
<dbReference type="PaxDb" id="39947-A0A0P0V9F5"/>
<organism evidence="1 2">
    <name type="scientific">Oryza sativa subsp. japonica</name>
    <name type="common">Rice</name>
    <dbReference type="NCBI Taxonomy" id="39947"/>
    <lineage>
        <taxon>Eukaryota</taxon>
        <taxon>Viridiplantae</taxon>
        <taxon>Streptophyta</taxon>
        <taxon>Embryophyta</taxon>
        <taxon>Tracheophyta</taxon>
        <taxon>Spermatophyta</taxon>
        <taxon>Magnoliopsida</taxon>
        <taxon>Liliopsida</taxon>
        <taxon>Poales</taxon>
        <taxon>Poaceae</taxon>
        <taxon>BOP clade</taxon>
        <taxon>Oryzoideae</taxon>
        <taxon>Oryzeae</taxon>
        <taxon>Oryzinae</taxon>
        <taxon>Oryza</taxon>
        <taxon>Oryza sativa</taxon>
    </lineage>
</organism>
<dbReference type="Proteomes" id="UP000059680">
    <property type="component" value="Chromosome 1"/>
</dbReference>
<dbReference type="EMBL" id="AP014957">
    <property type="protein sequence ID" value="BAS74844.1"/>
    <property type="molecule type" value="Genomic_DNA"/>
</dbReference>
<keyword evidence="2" id="KW-1185">Reference proteome</keyword>
<protein>
    <submittedName>
        <fullName evidence="1">Os01g0807266 protein</fullName>
    </submittedName>
</protein>
<dbReference type="AlphaFoldDB" id="A0A0P0V9F5"/>
<sequence>MEIRSERRNLHQMSSSSKTTIFSSDVLSVALLDPVVGTEQLLLDLEILQFLLSMHSFFGDFLISLYSPSLLDADVIWGSHLFPHVLLSFSFL</sequence>
<reference evidence="2" key="1">
    <citation type="journal article" date="2005" name="Nature">
        <title>The map-based sequence of the rice genome.</title>
        <authorList>
            <consortium name="International rice genome sequencing project (IRGSP)"/>
            <person name="Matsumoto T."/>
            <person name="Wu J."/>
            <person name="Kanamori H."/>
            <person name="Katayose Y."/>
            <person name="Fujisawa M."/>
            <person name="Namiki N."/>
            <person name="Mizuno H."/>
            <person name="Yamamoto K."/>
            <person name="Antonio B.A."/>
            <person name="Baba T."/>
            <person name="Sakata K."/>
            <person name="Nagamura Y."/>
            <person name="Aoki H."/>
            <person name="Arikawa K."/>
            <person name="Arita K."/>
            <person name="Bito T."/>
            <person name="Chiden Y."/>
            <person name="Fujitsuka N."/>
            <person name="Fukunaka R."/>
            <person name="Hamada M."/>
            <person name="Harada C."/>
            <person name="Hayashi A."/>
            <person name="Hijishita S."/>
            <person name="Honda M."/>
            <person name="Hosokawa S."/>
            <person name="Ichikawa Y."/>
            <person name="Idonuma A."/>
            <person name="Iijima M."/>
            <person name="Ikeda M."/>
            <person name="Ikeno M."/>
            <person name="Ito K."/>
            <person name="Ito S."/>
            <person name="Ito T."/>
            <person name="Ito Y."/>
            <person name="Ito Y."/>
            <person name="Iwabuchi A."/>
            <person name="Kamiya K."/>
            <person name="Karasawa W."/>
            <person name="Kurita K."/>
            <person name="Katagiri S."/>
            <person name="Kikuta A."/>
            <person name="Kobayashi H."/>
            <person name="Kobayashi N."/>
            <person name="Machita K."/>
            <person name="Maehara T."/>
            <person name="Masukawa M."/>
            <person name="Mizubayashi T."/>
            <person name="Mukai Y."/>
            <person name="Nagasaki H."/>
            <person name="Nagata Y."/>
            <person name="Naito S."/>
            <person name="Nakashima M."/>
            <person name="Nakama Y."/>
            <person name="Nakamichi Y."/>
            <person name="Nakamura M."/>
            <person name="Meguro A."/>
            <person name="Negishi M."/>
            <person name="Ohta I."/>
            <person name="Ohta T."/>
            <person name="Okamoto M."/>
            <person name="Ono N."/>
            <person name="Saji S."/>
            <person name="Sakaguchi M."/>
            <person name="Sakai K."/>
            <person name="Shibata M."/>
            <person name="Shimokawa T."/>
            <person name="Song J."/>
            <person name="Takazaki Y."/>
            <person name="Terasawa K."/>
            <person name="Tsugane M."/>
            <person name="Tsuji K."/>
            <person name="Ueda S."/>
            <person name="Waki K."/>
            <person name="Yamagata H."/>
            <person name="Yamamoto M."/>
            <person name="Yamamoto S."/>
            <person name="Yamane H."/>
            <person name="Yoshiki S."/>
            <person name="Yoshihara R."/>
            <person name="Yukawa K."/>
            <person name="Zhong H."/>
            <person name="Yano M."/>
            <person name="Yuan Q."/>
            <person name="Ouyang S."/>
            <person name="Liu J."/>
            <person name="Jones K.M."/>
            <person name="Gansberger K."/>
            <person name="Moffat K."/>
            <person name="Hill J."/>
            <person name="Bera J."/>
            <person name="Fadrosh D."/>
            <person name="Jin S."/>
            <person name="Johri S."/>
            <person name="Kim M."/>
            <person name="Overton L."/>
            <person name="Reardon M."/>
            <person name="Tsitrin T."/>
            <person name="Vuong H."/>
            <person name="Weaver B."/>
            <person name="Ciecko A."/>
            <person name="Tallon L."/>
            <person name="Jackson J."/>
            <person name="Pai G."/>
            <person name="Aken S.V."/>
            <person name="Utterback T."/>
            <person name="Reidmuller S."/>
            <person name="Feldblyum T."/>
            <person name="Hsiao J."/>
            <person name="Zismann V."/>
            <person name="Iobst S."/>
            <person name="de Vazeille A.R."/>
            <person name="Buell C.R."/>
            <person name="Ying K."/>
            <person name="Li Y."/>
            <person name="Lu T."/>
            <person name="Huang Y."/>
            <person name="Zhao Q."/>
            <person name="Feng Q."/>
            <person name="Zhang L."/>
            <person name="Zhu J."/>
            <person name="Weng Q."/>
            <person name="Mu J."/>
            <person name="Lu Y."/>
            <person name="Fan D."/>
            <person name="Liu Y."/>
            <person name="Guan J."/>
            <person name="Zhang Y."/>
            <person name="Yu S."/>
            <person name="Liu X."/>
            <person name="Zhang Y."/>
            <person name="Hong G."/>
            <person name="Han B."/>
            <person name="Choisne N."/>
            <person name="Demange N."/>
            <person name="Orjeda G."/>
            <person name="Samain S."/>
            <person name="Cattolico L."/>
            <person name="Pelletier E."/>
            <person name="Couloux A."/>
            <person name="Segurens B."/>
            <person name="Wincker P."/>
            <person name="D'Hont A."/>
            <person name="Scarpelli C."/>
            <person name="Weissenbach J."/>
            <person name="Salanoubat M."/>
            <person name="Quetier F."/>
            <person name="Yu Y."/>
            <person name="Kim H.R."/>
            <person name="Rambo T."/>
            <person name="Currie J."/>
            <person name="Collura K."/>
            <person name="Luo M."/>
            <person name="Yang T."/>
            <person name="Ammiraju J.S.S."/>
            <person name="Engler F."/>
            <person name="Soderlund C."/>
            <person name="Wing R.A."/>
            <person name="Palmer L.E."/>
            <person name="de la Bastide M."/>
            <person name="Spiegel L."/>
            <person name="Nascimento L."/>
            <person name="Zutavern T."/>
            <person name="O'Shaughnessy A."/>
            <person name="Dike S."/>
            <person name="Dedhia N."/>
            <person name="Preston R."/>
            <person name="Balija V."/>
            <person name="McCombie W.R."/>
            <person name="Chow T."/>
            <person name="Chen H."/>
            <person name="Chung M."/>
            <person name="Chen C."/>
            <person name="Shaw J."/>
            <person name="Wu H."/>
            <person name="Hsiao K."/>
            <person name="Chao Y."/>
            <person name="Chu M."/>
            <person name="Cheng C."/>
            <person name="Hour A."/>
            <person name="Lee P."/>
            <person name="Lin S."/>
            <person name="Lin Y."/>
            <person name="Liou J."/>
            <person name="Liu S."/>
            <person name="Hsing Y."/>
            <person name="Raghuvanshi S."/>
            <person name="Mohanty A."/>
            <person name="Bharti A.K."/>
            <person name="Gaur A."/>
            <person name="Gupta V."/>
            <person name="Kumar D."/>
            <person name="Ravi V."/>
            <person name="Vij S."/>
            <person name="Kapur A."/>
            <person name="Khurana P."/>
            <person name="Khurana P."/>
            <person name="Khurana J.P."/>
            <person name="Tyagi A.K."/>
            <person name="Gaikwad K."/>
            <person name="Singh A."/>
            <person name="Dalal V."/>
            <person name="Srivastava S."/>
            <person name="Dixit A."/>
            <person name="Pal A.K."/>
            <person name="Ghazi I.A."/>
            <person name="Yadav M."/>
            <person name="Pandit A."/>
            <person name="Bhargava A."/>
            <person name="Sureshbabu K."/>
            <person name="Batra K."/>
            <person name="Sharma T.R."/>
            <person name="Mohapatra T."/>
            <person name="Singh N.K."/>
            <person name="Messing J."/>
            <person name="Nelson A.B."/>
            <person name="Fuks G."/>
            <person name="Kavchok S."/>
            <person name="Keizer G."/>
            <person name="Linton E."/>
            <person name="Llaca V."/>
            <person name="Song R."/>
            <person name="Tanyolac B."/>
            <person name="Young S."/>
            <person name="Ho-Il K."/>
            <person name="Hahn J.H."/>
            <person name="Sangsakoo G."/>
            <person name="Vanavichit A."/>
            <person name="de Mattos Luiz.A.T."/>
            <person name="Zimmer P.D."/>
            <person name="Malone G."/>
            <person name="Dellagostin O."/>
            <person name="de Oliveira A.C."/>
            <person name="Bevan M."/>
            <person name="Bancroft I."/>
            <person name="Minx P."/>
            <person name="Cordum H."/>
            <person name="Wilson R."/>
            <person name="Cheng Z."/>
            <person name="Jin W."/>
            <person name="Jiang J."/>
            <person name="Leong S.A."/>
            <person name="Iwama H."/>
            <person name="Gojobori T."/>
            <person name="Itoh T."/>
            <person name="Niimura Y."/>
            <person name="Fujii Y."/>
            <person name="Habara T."/>
            <person name="Sakai H."/>
            <person name="Sato Y."/>
            <person name="Wilson G."/>
            <person name="Kumar K."/>
            <person name="McCouch S."/>
            <person name="Juretic N."/>
            <person name="Hoen D."/>
            <person name="Wright S."/>
            <person name="Bruskiewich R."/>
            <person name="Bureau T."/>
            <person name="Miyao A."/>
            <person name="Hirochika H."/>
            <person name="Nishikawa T."/>
            <person name="Kadowaki K."/>
            <person name="Sugiura M."/>
            <person name="Burr B."/>
            <person name="Sasaki T."/>
        </authorList>
    </citation>
    <scope>NUCLEOTIDE SEQUENCE [LARGE SCALE GENOMIC DNA]</scope>
    <source>
        <strain evidence="2">cv. Nipponbare</strain>
    </source>
</reference>
<dbReference type="Gramene" id="Os01t0807266-00">
    <property type="protein sequence ID" value="Os01t0807266-00"/>
    <property type="gene ID" value="Os01g0807266"/>
</dbReference>
<name>A0A0P0V9F5_ORYSJ</name>
<proteinExistence type="predicted"/>
<reference evidence="1 2" key="2">
    <citation type="journal article" date="2013" name="Plant Cell Physiol.">
        <title>Rice Annotation Project Database (RAP-DB): an integrative and interactive database for rice genomics.</title>
        <authorList>
            <person name="Sakai H."/>
            <person name="Lee S.S."/>
            <person name="Tanaka T."/>
            <person name="Numa H."/>
            <person name="Kim J."/>
            <person name="Kawahara Y."/>
            <person name="Wakimoto H."/>
            <person name="Yang C.C."/>
            <person name="Iwamoto M."/>
            <person name="Abe T."/>
            <person name="Yamada Y."/>
            <person name="Muto A."/>
            <person name="Inokuchi H."/>
            <person name="Ikemura T."/>
            <person name="Matsumoto T."/>
            <person name="Sasaki T."/>
            <person name="Itoh T."/>
        </authorList>
    </citation>
    <scope>NUCLEOTIDE SEQUENCE [LARGE SCALE GENOMIC DNA]</scope>
    <source>
        <strain evidence="2">cv. Nipponbare</strain>
    </source>
</reference>
<accession>A0A0P0V9F5</accession>
<gene>
    <name evidence="1" type="ordered locus">Os01g0807266</name>
    <name evidence="1" type="ORF">OSNPB_010807266</name>
</gene>